<feature type="compositionally biased region" description="Polar residues" evidence="1">
    <location>
        <begin position="484"/>
        <end position="507"/>
    </location>
</feature>
<organism evidence="3 4">
    <name type="scientific">Patella caerulea</name>
    <name type="common">Rayed Mediterranean limpet</name>
    <dbReference type="NCBI Taxonomy" id="87958"/>
    <lineage>
        <taxon>Eukaryota</taxon>
        <taxon>Metazoa</taxon>
        <taxon>Spiralia</taxon>
        <taxon>Lophotrochozoa</taxon>
        <taxon>Mollusca</taxon>
        <taxon>Gastropoda</taxon>
        <taxon>Patellogastropoda</taxon>
        <taxon>Patelloidea</taxon>
        <taxon>Patellidae</taxon>
        <taxon>Patella</taxon>
    </lineage>
</organism>
<accession>A0AAN8JP85</accession>
<feature type="domain" description="C2H2-type" evidence="2">
    <location>
        <begin position="181"/>
        <end position="204"/>
    </location>
</feature>
<gene>
    <name evidence="3" type="ORF">SNE40_012347</name>
</gene>
<feature type="domain" description="C2H2-type" evidence="2">
    <location>
        <begin position="407"/>
        <end position="430"/>
    </location>
</feature>
<feature type="compositionally biased region" description="Polar residues" evidence="1">
    <location>
        <begin position="369"/>
        <end position="378"/>
    </location>
</feature>
<feature type="region of interest" description="Disordered" evidence="1">
    <location>
        <begin position="309"/>
        <end position="346"/>
    </location>
</feature>
<dbReference type="Gene3D" id="3.30.160.60">
    <property type="entry name" value="Classic Zinc Finger"/>
    <property type="match status" value="1"/>
</dbReference>
<dbReference type="Proteomes" id="UP001347796">
    <property type="component" value="Unassembled WGS sequence"/>
</dbReference>
<feature type="region of interest" description="Disordered" evidence="1">
    <location>
        <begin position="369"/>
        <end position="401"/>
    </location>
</feature>
<dbReference type="EMBL" id="JAZGQO010000008">
    <property type="protein sequence ID" value="KAK6180145.1"/>
    <property type="molecule type" value="Genomic_DNA"/>
</dbReference>
<dbReference type="AlphaFoldDB" id="A0AAN8JP85"/>
<keyword evidence="4" id="KW-1185">Reference proteome</keyword>
<sequence>MSKGKESNAPKLRNVVDSLLQKNEQLLAQNDAIAFKPNPRMSRMNFDSRKSEAGILCDSTFLVSQSSQARITKSRGKEQDLVAGRLLRPRSPTRRCTLAEKDKNHLNMAIMESKLQDRDSEKVFRVQKHDLVSAISCKAMFSSQEGKIAANIDLTYYWCNFCPYVSTSKPALLSHIMDHRFNCKYCKYQSFSRADVIRHSTRQHEEFSGMATSLKYCTLLSDYLQVKTQSTEEDRKRAAEDENEDNPNKIRRVEEENDEDSNSSSCNGSQSDKIHNNDDYEFFDMEVEEIEENNDHGNVTEEPMEDLPQLPQISSNFNNSNTRPRNTAIRSKPFTTPQQHSPSQNYSSEATAMQIVPNIMGHQATVQTVSTPTSSNNRPAVKPRAKNTPLQKTPTKPGSTVSSSLYWSCGYCSFKSDTQWKIKHHSVSKHAGKPHRYVALILPAGATGLNQEEDNESSSSATEKDLELDVADDSDDSTSNQSSGKRSMNGKQTARKSGNGSWKVNLK</sequence>
<feature type="region of interest" description="Disordered" evidence="1">
    <location>
        <begin position="449"/>
        <end position="507"/>
    </location>
</feature>
<feature type="compositionally biased region" description="Polar residues" evidence="1">
    <location>
        <begin position="388"/>
        <end position="401"/>
    </location>
</feature>
<name>A0AAN8JP85_PATCE</name>
<evidence type="ECO:0000313" key="4">
    <source>
        <dbReference type="Proteomes" id="UP001347796"/>
    </source>
</evidence>
<proteinExistence type="predicted"/>
<evidence type="ECO:0000259" key="2">
    <source>
        <dbReference type="SMART" id="SM00355"/>
    </source>
</evidence>
<feature type="compositionally biased region" description="Basic and acidic residues" evidence="1">
    <location>
        <begin position="230"/>
        <end position="254"/>
    </location>
</feature>
<feature type="compositionally biased region" description="Polar residues" evidence="1">
    <location>
        <begin position="311"/>
        <end position="346"/>
    </location>
</feature>
<feature type="compositionally biased region" description="Low complexity" evidence="1">
    <location>
        <begin position="262"/>
        <end position="271"/>
    </location>
</feature>
<feature type="domain" description="C2H2-type" evidence="2">
    <location>
        <begin position="157"/>
        <end position="179"/>
    </location>
</feature>
<dbReference type="InterPro" id="IPR013087">
    <property type="entry name" value="Znf_C2H2_type"/>
</dbReference>
<comment type="caution">
    <text evidence="3">The sequence shown here is derived from an EMBL/GenBank/DDBJ whole genome shotgun (WGS) entry which is preliminary data.</text>
</comment>
<evidence type="ECO:0000256" key="1">
    <source>
        <dbReference type="SAM" id="MobiDB-lite"/>
    </source>
</evidence>
<feature type="region of interest" description="Disordered" evidence="1">
    <location>
        <begin position="230"/>
        <end position="276"/>
    </location>
</feature>
<evidence type="ECO:0000313" key="3">
    <source>
        <dbReference type="EMBL" id="KAK6180145.1"/>
    </source>
</evidence>
<dbReference type="SMART" id="SM00355">
    <property type="entry name" value="ZnF_C2H2"/>
    <property type="match status" value="3"/>
</dbReference>
<protein>
    <recommendedName>
        <fullName evidence="2">C2H2-type domain-containing protein</fullName>
    </recommendedName>
</protein>
<reference evidence="3 4" key="1">
    <citation type="submission" date="2024-01" db="EMBL/GenBank/DDBJ databases">
        <title>The genome of the rayed Mediterranean limpet Patella caerulea (Linnaeus, 1758).</title>
        <authorList>
            <person name="Anh-Thu Weber A."/>
            <person name="Halstead-Nussloch G."/>
        </authorList>
    </citation>
    <scope>NUCLEOTIDE SEQUENCE [LARGE SCALE GENOMIC DNA]</scope>
    <source>
        <strain evidence="3">AATW-2023a</strain>
        <tissue evidence="3">Whole specimen</tissue>
    </source>
</reference>